<dbReference type="PANTHER" id="PTHR23527:SF1">
    <property type="entry name" value="BLL3282 PROTEIN"/>
    <property type="match status" value="1"/>
</dbReference>
<dbReference type="SUPFAM" id="SSF103473">
    <property type="entry name" value="MFS general substrate transporter"/>
    <property type="match status" value="1"/>
</dbReference>
<feature type="transmembrane region" description="Helical" evidence="6">
    <location>
        <begin position="291"/>
        <end position="310"/>
    </location>
</feature>
<evidence type="ECO:0000256" key="6">
    <source>
        <dbReference type="SAM" id="Phobius"/>
    </source>
</evidence>
<evidence type="ECO:0000256" key="5">
    <source>
        <dbReference type="SAM" id="MobiDB-lite"/>
    </source>
</evidence>
<name>A0A1H0P988_9MICO</name>
<accession>A0A1H0P988</accession>
<feature type="transmembrane region" description="Helical" evidence="6">
    <location>
        <begin position="25"/>
        <end position="48"/>
    </location>
</feature>
<keyword evidence="2 6" id="KW-0812">Transmembrane</keyword>
<comment type="subcellular location">
    <subcellularLocation>
        <location evidence="1">Cell membrane</location>
        <topology evidence="1">Multi-pass membrane protein</topology>
    </subcellularLocation>
</comment>
<gene>
    <name evidence="8" type="ORF">SAMN04489867_1174</name>
</gene>
<feature type="transmembrane region" description="Helical" evidence="6">
    <location>
        <begin position="180"/>
        <end position="202"/>
    </location>
</feature>
<dbReference type="Proteomes" id="UP000199077">
    <property type="component" value="Chromosome I"/>
</dbReference>
<sequence length="410" mass="41720">MATTTDSASTERTPPSGGAGAGRRWAMLAVSTLAQTASAVALHGPAFLIPVLHGREGLSLATAGLVSAAPMAGVLLSLVAWGLVVDRRGERLVLGCGLAATAIAALLAASARGPVGWGLWLFVAGAAAASANAASGRVVVGWFPAHRRGLAMGIRQMAQPLGVAVAAVTMAVLAEQHGVRVALLVPAVAAALACVAVVTVVRDPPRPARTVEATRSPYRSDRTLARIHGVSMLLVVPQFLVWTYSLAWLVTDRAWSAASAGTLVAVTQVCGAVGRIAVGHLSDRVGSRMRPLRWVAAAVVATMVLLGVAAHEEWAVAVLLLVVASTVTVADNGLAFTAVAERAGPFWSGRALGVQNTGQFLAAAAVPPVAGALVAWTGYAVTFASASAFALAALPLVPVRAESAPRRRSP</sequence>
<feature type="transmembrane region" description="Helical" evidence="6">
    <location>
        <begin position="157"/>
        <end position="174"/>
    </location>
</feature>
<feature type="compositionally biased region" description="Polar residues" evidence="5">
    <location>
        <begin position="1"/>
        <end position="13"/>
    </location>
</feature>
<reference evidence="9" key="1">
    <citation type="submission" date="2016-10" db="EMBL/GenBank/DDBJ databases">
        <authorList>
            <person name="Varghese N."/>
            <person name="Submissions S."/>
        </authorList>
    </citation>
    <scope>NUCLEOTIDE SEQUENCE [LARGE SCALE GENOMIC DNA]</scope>
    <source>
        <strain evidence="9">DSM 22329</strain>
    </source>
</reference>
<organism evidence="8 9">
    <name type="scientific">Pedococcus dokdonensis</name>
    <dbReference type="NCBI Taxonomy" id="443156"/>
    <lineage>
        <taxon>Bacteria</taxon>
        <taxon>Bacillati</taxon>
        <taxon>Actinomycetota</taxon>
        <taxon>Actinomycetes</taxon>
        <taxon>Micrococcales</taxon>
        <taxon>Intrasporangiaceae</taxon>
        <taxon>Pedococcus</taxon>
    </lineage>
</organism>
<feature type="transmembrane region" description="Helical" evidence="6">
    <location>
        <begin position="92"/>
        <end position="111"/>
    </location>
</feature>
<dbReference type="STRING" id="443156.SAMN04489867_1174"/>
<evidence type="ECO:0000256" key="4">
    <source>
        <dbReference type="ARBA" id="ARBA00023136"/>
    </source>
</evidence>
<evidence type="ECO:0000256" key="1">
    <source>
        <dbReference type="ARBA" id="ARBA00004651"/>
    </source>
</evidence>
<feature type="transmembrane region" description="Helical" evidence="6">
    <location>
        <begin position="117"/>
        <end position="145"/>
    </location>
</feature>
<dbReference type="InterPro" id="IPR011701">
    <property type="entry name" value="MFS"/>
</dbReference>
<evidence type="ECO:0000256" key="2">
    <source>
        <dbReference type="ARBA" id="ARBA00022692"/>
    </source>
</evidence>
<feature type="domain" description="Major facilitator superfamily (MFS) profile" evidence="7">
    <location>
        <begin position="24"/>
        <end position="404"/>
    </location>
</feature>
<feature type="transmembrane region" description="Helical" evidence="6">
    <location>
        <begin position="360"/>
        <end position="377"/>
    </location>
</feature>
<dbReference type="PROSITE" id="PS50850">
    <property type="entry name" value="MFS"/>
    <property type="match status" value="1"/>
</dbReference>
<feature type="transmembrane region" description="Helical" evidence="6">
    <location>
        <begin position="60"/>
        <end position="85"/>
    </location>
</feature>
<dbReference type="InterPro" id="IPR020846">
    <property type="entry name" value="MFS_dom"/>
</dbReference>
<feature type="transmembrane region" description="Helical" evidence="6">
    <location>
        <begin position="223"/>
        <end position="242"/>
    </location>
</feature>
<evidence type="ECO:0000313" key="9">
    <source>
        <dbReference type="Proteomes" id="UP000199077"/>
    </source>
</evidence>
<protein>
    <submittedName>
        <fullName evidence="8">Sugar phosphate permease</fullName>
    </submittedName>
</protein>
<dbReference type="PANTHER" id="PTHR23527">
    <property type="entry name" value="BLL3282 PROTEIN"/>
    <property type="match status" value="1"/>
</dbReference>
<dbReference type="GO" id="GO:0022857">
    <property type="term" value="F:transmembrane transporter activity"/>
    <property type="evidence" value="ECO:0007669"/>
    <property type="project" value="InterPro"/>
</dbReference>
<dbReference type="GO" id="GO:0005886">
    <property type="term" value="C:plasma membrane"/>
    <property type="evidence" value="ECO:0007669"/>
    <property type="project" value="UniProtKB-SubCell"/>
</dbReference>
<keyword evidence="9" id="KW-1185">Reference proteome</keyword>
<proteinExistence type="predicted"/>
<feature type="transmembrane region" description="Helical" evidence="6">
    <location>
        <begin position="316"/>
        <end position="339"/>
    </location>
</feature>
<evidence type="ECO:0000313" key="8">
    <source>
        <dbReference type="EMBL" id="SDP01219.1"/>
    </source>
</evidence>
<evidence type="ECO:0000259" key="7">
    <source>
        <dbReference type="PROSITE" id="PS50850"/>
    </source>
</evidence>
<feature type="region of interest" description="Disordered" evidence="5">
    <location>
        <begin position="1"/>
        <end position="21"/>
    </location>
</feature>
<evidence type="ECO:0000256" key="3">
    <source>
        <dbReference type="ARBA" id="ARBA00022989"/>
    </source>
</evidence>
<feature type="transmembrane region" description="Helical" evidence="6">
    <location>
        <begin position="254"/>
        <end position="279"/>
    </location>
</feature>
<dbReference type="EMBL" id="LT629711">
    <property type="protein sequence ID" value="SDP01219.1"/>
    <property type="molecule type" value="Genomic_DNA"/>
</dbReference>
<dbReference type="RefSeq" id="WP_231961464.1">
    <property type="nucleotide sequence ID" value="NZ_LT629711.1"/>
</dbReference>
<dbReference type="Pfam" id="PF07690">
    <property type="entry name" value="MFS_1"/>
    <property type="match status" value="1"/>
</dbReference>
<dbReference type="AlphaFoldDB" id="A0A1H0P988"/>
<dbReference type="InterPro" id="IPR036259">
    <property type="entry name" value="MFS_trans_sf"/>
</dbReference>
<dbReference type="Gene3D" id="1.20.1250.20">
    <property type="entry name" value="MFS general substrate transporter like domains"/>
    <property type="match status" value="2"/>
</dbReference>
<keyword evidence="3 6" id="KW-1133">Transmembrane helix</keyword>
<keyword evidence="4 6" id="KW-0472">Membrane</keyword>
<dbReference type="InterPro" id="IPR052952">
    <property type="entry name" value="MFS-Transporter"/>
</dbReference>
<feature type="transmembrane region" description="Helical" evidence="6">
    <location>
        <begin position="383"/>
        <end position="401"/>
    </location>
</feature>